<evidence type="ECO:0000313" key="14">
    <source>
        <dbReference type="EMBL" id="SFO60041.1"/>
    </source>
</evidence>
<keyword evidence="15" id="KW-1185">Reference proteome</keyword>
<evidence type="ECO:0000256" key="1">
    <source>
        <dbReference type="ARBA" id="ARBA00004496"/>
    </source>
</evidence>
<dbReference type="InterPro" id="IPR051552">
    <property type="entry name" value="HptR"/>
</dbReference>
<keyword evidence="6" id="KW-0805">Transcription regulation</keyword>
<dbReference type="Pfam" id="PF12833">
    <property type="entry name" value="HTH_18"/>
    <property type="match status" value="1"/>
</dbReference>
<comment type="subcellular location">
    <subcellularLocation>
        <location evidence="1">Cytoplasm</location>
    </subcellularLocation>
</comment>
<keyword evidence="8" id="KW-0804">Transcription</keyword>
<organism evidence="14 15">
    <name type="scientific">Anaerocolumna aminovalerica</name>
    <dbReference type="NCBI Taxonomy" id="1527"/>
    <lineage>
        <taxon>Bacteria</taxon>
        <taxon>Bacillati</taxon>
        <taxon>Bacillota</taxon>
        <taxon>Clostridia</taxon>
        <taxon>Lachnospirales</taxon>
        <taxon>Lachnospiraceae</taxon>
        <taxon>Anaerocolumna</taxon>
    </lineage>
</organism>
<evidence type="ECO:0000256" key="11">
    <source>
        <dbReference type="SAM" id="Coils"/>
    </source>
</evidence>
<dbReference type="PANTHER" id="PTHR42713:SF3">
    <property type="entry name" value="TRANSCRIPTIONAL REGULATORY PROTEIN HPTR"/>
    <property type="match status" value="1"/>
</dbReference>
<keyword evidence="11" id="KW-0175">Coiled coil</keyword>
<dbReference type="Gene3D" id="3.40.50.2300">
    <property type="match status" value="1"/>
</dbReference>
<evidence type="ECO:0000259" key="13">
    <source>
        <dbReference type="PROSITE" id="PS50110"/>
    </source>
</evidence>
<dbReference type="STRING" id="1527.SAMN04489757_14514"/>
<dbReference type="AlphaFoldDB" id="A0A1I5IIW3"/>
<feature type="domain" description="HTH araC/xylS-type" evidence="12">
    <location>
        <begin position="426"/>
        <end position="525"/>
    </location>
</feature>
<keyword evidence="7" id="KW-0238">DNA-binding</keyword>
<protein>
    <recommendedName>
        <fullName evidence="2">Stage 0 sporulation protein A homolog</fullName>
    </recommendedName>
</protein>
<accession>A0A1I5IIW3</accession>
<dbReference type="PROSITE" id="PS50110">
    <property type="entry name" value="RESPONSE_REGULATORY"/>
    <property type="match status" value="1"/>
</dbReference>
<dbReference type="CDD" id="cd17536">
    <property type="entry name" value="REC_YesN-like"/>
    <property type="match status" value="1"/>
</dbReference>
<dbReference type="Gene3D" id="1.10.10.60">
    <property type="entry name" value="Homeodomain-like"/>
    <property type="match status" value="2"/>
</dbReference>
<dbReference type="InterPro" id="IPR009057">
    <property type="entry name" value="Homeodomain-like_sf"/>
</dbReference>
<evidence type="ECO:0000256" key="2">
    <source>
        <dbReference type="ARBA" id="ARBA00018672"/>
    </source>
</evidence>
<evidence type="ECO:0000259" key="12">
    <source>
        <dbReference type="PROSITE" id="PS01124"/>
    </source>
</evidence>
<evidence type="ECO:0000256" key="10">
    <source>
        <dbReference type="PROSITE-ProRule" id="PRU00169"/>
    </source>
</evidence>
<evidence type="ECO:0000256" key="9">
    <source>
        <dbReference type="ARBA" id="ARBA00024867"/>
    </source>
</evidence>
<dbReference type="PANTHER" id="PTHR42713">
    <property type="entry name" value="HISTIDINE KINASE-RELATED"/>
    <property type="match status" value="1"/>
</dbReference>
<dbReference type="GO" id="GO:0003700">
    <property type="term" value="F:DNA-binding transcription factor activity"/>
    <property type="evidence" value="ECO:0007669"/>
    <property type="project" value="InterPro"/>
</dbReference>
<dbReference type="SUPFAM" id="SSF52172">
    <property type="entry name" value="CheY-like"/>
    <property type="match status" value="1"/>
</dbReference>
<feature type="coiled-coil region" evidence="11">
    <location>
        <begin position="110"/>
        <end position="144"/>
    </location>
</feature>
<dbReference type="SMART" id="SM00342">
    <property type="entry name" value="HTH_ARAC"/>
    <property type="match status" value="1"/>
</dbReference>
<dbReference type="Proteomes" id="UP000198806">
    <property type="component" value="Unassembled WGS sequence"/>
</dbReference>
<dbReference type="GO" id="GO:0043565">
    <property type="term" value="F:sequence-specific DNA binding"/>
    <property type="evidence" value="ECO:0007669"/>
    <property type="project" value="InterPro"/>
</dbReference>
<feature type="domain" description="Response regulatory" evidence="13">
    <location>
        <begin position="4"/>
        <end position="121"/>
    </location>
</feature>
<keyword evidence="3" id="KW-0963">Cytoplasm</keyword>
<dbReference type="SUPFAM" id="SSF46689">
    <property type="entry name" value="Homeodomain-like"/>
    <property type="match status" value="2"/>
</dbReference>
<dbReference type="SMART" id="SM00448">
    <property type="entry name" value="REC"/>
    <property type="match status" value="1"/>
</dbReference>
<dbReference type="InterPro" id="IPR001789">
    <property type="entry name" value="Sig_transdc_resp-reg_receiver"/>
</dbReference>
<evidence type="ECO:0000256" key="6">
    <source>
        <dbReference type="ARBA" id="ARBA00023015"/>
    </source>
</evidence>
<evidence type="ECO:0000256" key="3">
    <source>
        <dbReference type="ARBA" id="ARBA00022490"/>
    </source>
</evidence>
<reference evidence="14 15" key="1">
    <citation type="submission" date="2016-10" db="EMBL/GenBank/DDBJ databases">
        <authorList>
            <person name="de Groot N.N."/>
        </authorList>
    </citation>
    <scope>NUCLEOTIDE SEQUENCE [LARGE SCALE GENOMIC DNA]</scope>
    <source>
        <strain evidence="14 15">DSM 1283</strain>
    </source>
</reference>
<keyword evidence="5" id="KW-0902">Two-component regulatory system</keyword>
<comment type="function">
    <text evidence="9">May play the central regulatory role in sporulation. It may be an element of the effector pathway responsible for the activation of sporulation genes in response to nutritional stress. Spo0A may act in concert with spo0H (a sigma factor) to control the expression of some genes that are critical to the sporulation process.</text>
</comment>
<evidence type="ECO:0000256" key="5">
    <source>
        <dbReference type="ARBA" id="ARBA00023012"/>
    </source>
</evidence>
<evidence type="ECO:0000256" key="4">
    <source>
        <dbReference type="ARBA" id="ARBA00022553"/>
    </source>
</evidence>
<evidence type="ECO:0000256" key="7">
    <source>
        <dbReference type="ARBA" id="ARBA00023125"/>
    </source>
</evidence>
<dbReference type="RefSeq" id="WP_170848062.1">
    <property type="nucleotide sequence ID" value="NZ_BAABFM010000054.1"/>
</dbReference>
<evidence type="ECO:0000256" key="8">
    <source>
        <dbReference type="ARBA" id="ARBA00023163"/>
    </source>
</evidence>
<gene>
    <name evidence="14" type="ORF">SAMN04489757_14514</name>
</gene>
<sequence length="528" mass="60637">MNNKVLIVDDEKLERVLIRKGYDWEANGFEIIGEAGSGEEALEFFDVKEPDIVITDINMPYMDGLQLAERIRERSAKCRVVIVTGYREFEYARRALKLGVKDFILKPVNINDIANIVKNIKEELQEEEGHHREYNQLKETAKQNQSIVIESFLQLLAENRIEEKEALPKLEVYGFEGLLKECVCINIKPFKNQDGLMEENLATSKNILDFINDNYKINSISFIHYLCNIIIYLTDEDTKEAKTIANEIKKGINEELNMEVDVGISQIQHNYAGISKAYRQTEKAISASVILGRNLCITYDEYAGIKKANQGNTEINWQDFVFSVENCLEKKVEEYIDGYTNLIRKAGVTDTEYLKLMAMNMLSKAATVLTRHGKSLGQLVGDAWLYEEVSKITTVREMNGCLKNIINHILKYSDSLRTKKSNKLVDQALEYINSHLYEQSLTLKSVAGKVYTNESYLSRVFKQEMGEGLIEYINRKRIEQSMVLLNTTDLKAYEIAEKVGIGDPHYFSICFKKQVGVTIKEYKKPKYD</sequence>
<dbReference type="GO" id="GO:0005737">
    <property type="term" value="C:cytoplasm"/>
    <property type="evidence" value="ECO:0007669"/>
    <property type="project" value="UniProtKB-SubCell"/>
</dbReference>
<feature type="modified residue" description="4-aspartylphosphate" evidence="10">
    <location>
        <position position="56"/>
    </location>
</feature>
<evidence type="ECO:0000313" key="15">
    <source>
        <dbReference type="Proteomes" id="UP000198806"/>
    </source>
</evidence>
<keyword evidence="4 10" id="KW-0597">Phosphoprotein</keyword>
<proteinExistence type="predicted"/>
<dbReference type="GO" id="GO:0000160">
    <property type="term" value="P:phosphorelay signal transduction system"/>
    <property type="evidence" value="ECO:0007669"/>
    <property type="project" value="UniProtKB-KW"/>
</dbReference>
<name>A0A1I5IIW3_9FIRM</name>
<dbReference type="Pfam" id="PF00072">
    <property type="entry name" value="Response_reg"/>
    <property type="match status" value="1"/>
</dbReference>
<dbReference type="EMBL" id="FOWD01000045">
    <property type="protein sequence ID" value="SFO60041.1"/>
    <property type="molecule type" value="Genomic_DNA"/>
</dbReference>
<dbReference type="PROSITE" id="PS01124">
    <property type="entry name" value="HTH_ARAC_FAMILY_2"/>
    <property type="match status" value="1"/>
</dbReference>
<dbReference type="InterPro" id="IPR018060">
    <property type="entry name" value="HTH_AraC"/>
</dbReference>
<dbReference type="InterPro" id="IPR011006">
    <property type="entry name" value="CheY-like_superfamily"/>
</dbReference>